<dbReference type="PROSITE" id="PS50089">
    <property type="entry name" value="ZF_RING_2"/>
    <property type="match status" value="1"/>
</dbReference>
<sequence>METFGVRKLKKLKKLRKKWQDRKEEDGVFAEFLLSECRLKEEDPDVQQAKLLEKELSDLERLEKLQQCRERWHALPQEVKPERIFIEKQVELTAKWHALFVAEKEISPEELKMLSLEQLEDLREIDDMMRDQKWREVMGKKCRQLQQGPMPVPLVTGQTAQWASTQWSPTIWATLGQCGVDAALQFIADCPAVTSSEQPDEDCPICCLSFPHDTVTLPDKDCISLPCSHTHCFHRSCLHTWFSAGHFTCPVCRTDHRV</sequence>
<dbReference type="Gene3D" id="3.30.40.10">
    <property type="entry name" value="Zinc/RING finger domain, C3HC4 (zinc finger)"/>
    <property type="match status" value="1"/>
</dbReference>
<protein>
    <recommendedName>
        <fullName evidence="1">RING-type domain-containing protein</fullName>
    </recommendedName>
</protein>
<evidence type="ECO:0000259" key="1">
    <source>
        <dbReference type="PROSITE" id="PS50089"/>
    </source>
</evidence>
<dbReference type="InterPro" id="IPR001841">
    <property type="entry name" value="Znf_RING"/>
</dbReference>
<name>A0A6C0JYE2_9ZZZZ</name>
<accession>A0A6C0JYE2</accession>
<feature type="domain" description="RING-type" evidence="1">
    <location>
        <begin position="203"/>
        <end position="253"/>
    </location>
</feature>
<dbReference type="AlphaFoldDB" id="A0A6C0JYE2"/>
<dbReference type="SUPFAM" id="SSF57850">
    <property type="entry name" value="RING/U-box"/>
    <property type="match status" value="1"/>
</dbReference>
<dbReference type="EMBL" id="MN740771">
    <property type="protein sequence ID" value="QHU10792.1"/>
    <property type="molecule type" value="Genomic_DNA"/>
</dbReference>
<proteinExistence type="predicted"/>
<reference evidence="2" key="1">
    <citation type="journal article" date="2020" name="Nature">
        <title>Giant virus diversity and host interactions through global metagenomics.</title>
        <authorList>
            <person name="Schulz F."/>
            <person name="Roux S."/>
            <person name="Paez-Espino D."/>
            <person name="Jungbluth S."/>
            <person name="Walsh D.A."/>
            <person name="Denef V.J."/>
            <person name="McMahon K.D."/>
            <person name="Konstantinidis K.T."/>
            <person name="Eloe-Fadrosh E.A."/>
            <person name="Kyrpides N.C."/>
            <person name="Woyke T."/>
        </authorList>
    </citation>
    <scope>NUCLEOTIDE SEQUENCE</scope>
    <source>
        <strain evidence="2">GVMAG-S-1101165-83</strain>
    </source>
</reference>
<dbReference type="InterPro" id="IPR013083">
    <property type="entry name" value="Znf_RING/FYVE/PHD"/>
</dbReference>
<organism evidence="2">
    <name type="scientific">viral metagenome</name>
    <dbReference type="NCBI Taxonomy" id="1070528"/>
    <lineage>
        <taxon>unclassified sequences</taxon>
        <taxon>metagenomes</taxon>
        <taxon>organismal metagenomes</taxon>
    </lineage>
</organism>
<evidence type="ECO:0000313" key="2">
    <source>
        <dbReference type="EMBL" id="QHU10792.1"/>
    </source>
</evidence>